<evidence type="ECO:0000256" key="5">
    <source>
        <dbReference type="ARBA" id="ARBA00030185"/>
    </source>
</evidence>
<organism evidence="6 7">
    <name type="scientific">Theropithecus gelada</name>
    <name type="common">Gelada baboon</name>
    <dbReference type="NCBI Taxonomy" id="9565"/>
    <lineage>
        <taxon>Eukaryota</taxon>
        <taxon>Metazoa</taxon>
        <taxon>Chordata</taxon>
        <taxon>Craniata</taxon>
        <taxon>Vertebrata</taxon>
        <taxon>Euteleostomi</taxon>
        <taxon>Mammalia</taxon>
        <taxon>Eutheria</taxon>
        <taxon>Euarchontoglires</taxon>
        <taxon>Primates</taxon>
        <taxon>Haplorrhini</taxon>
        <taxon>Catarrhini</taxon>
        <taxon>Cercopithecidae</taxon>
        <taxon>Cercopithecinae</taxon>
        <taxon>Theropithecus</taxon>
    </lineage>
</organism>
<keyword evidence="7" id="KW-1185">Reference proteome</keyword>
<dbReference type="Ensembl" id="ENSTGET00000039260.1">
    <property type="protein sequence ID" value="ENSTGEP00000033058.1"/>
    <property type="gene ID" value="ENSTGEG00000026415.1"/>
</dbReference>
<keyword evidence="3" id="KW-0698">rRNA processing</keyword>
<reference evidence="6" key="2">
    <citation type="submission" date="2025-08" db="UniProtKB">
        <authorList>
            <consortium name="Ensembl"/>
        </authorList>
    </citation>
    <scope>IDENTIFICATION</scope>
</reference>
<dbReference type="InterPro" id="IPR036756">
    <property type="entry name" value="H/ACA_rnp_Nop10_sf"/>
</dbReference>
<dbReference type="GO" id="GO:0031118">
    <property type="term" value="P:rRNA pseudouridine synthesis"/>
    <property type="evidence" value="ECO:0007669"/>
    <property type="project" value="TreeGrafter"/>
</dbReference>
<dbReference type="SUPFAM" id="SSF144210">
    <property type="entry name" value="Nop10-like SnoRNP"/>
    <property type="match status" value="1"/>
</dbReference>
<dbReference type="GO" id="GO:0031429">
    <property type="term" value="C:box H/ACA snoRNP complex"/>
    <property type="evidence" value="ECO:0007669"/>
    <property type="project" value="TreeGrafter"/>
</dbReference>
<comment type="similarity">
    <text evidence="1">Belongs to the NOP10 family.</text>
</comment>
<reference evidence="6" key="1">
    <citation type="submission" date="2018-05" db="EMBL/GenBank/DDBJ databases">
        <title>Whole genome of Theropithecus gelada.</title>
        <authorList>
            <person name="Chiou K.L."/>
            <person name="Snyder-Mackler N."/>
        </authorList>
    </citation>
    <scope>NUCLEOTIDE SEQUENCE [LARGE SCALE GENOMIC DNA]</scope>
</reference>
<dbReference type="PANTHER" id="PTHR13305">
    <property type="entry name" value="RIBOSOME BIOGENESIS PROTEIN NOP10"/>
    <property type="match status" value="1"/>
</dbReference>
<dbReference type="GO" id="GO:0030515">
    <property type="term" value="F:snoRNA binding"/>
    <property type="evidence" value="ECO:0007669"/>
    <property type="project" value="InterPro"/>
</dbReference>
<protein>
    <recommendedName>
        <fullName evidence="5">Nucleolar protein 10</fullName>
    </recommendedName>
</protein>
<evidence type="ECO:0000313" key="6">
    <source>
        <dbReference type="Ensembl" id="ENSTGEP00000033058.1"/>
    </source>
</evidence>
<sequence length="69" mass="8248">FFLQGSCSHVFPYYLNEQGDWVYKPKKFDPMGQQSCSAHPYCDKYSWHRSTIKKCFSRARWLTPVIPVR</sequence>
<dbReference type="GO" id="GO:0031120">
    <property type="term" value="P:snRNA pseudouridine synthesis"/>
    <property type="evidence" value="ECO:0007669"/>
    <property type="project" value="TreeGrafter"/>
</dbReference>
<evidence type="ECO:0000256" key="2">
    <source>
        <dbReference type="ARBA" id="ARBA00022517"/>
    </source>
</evidence>
<accession>A0A8D2GC26</accession>
<proteinExistence type="inferred from homology"/>
<evidence type="ECO:0000256" key="3">
    <source>
        <dbReference type="ARBA" id="ARBA00022552"/>
    </source>
</evidence>
<dbReference type="GO" id="GO:1904874">
    <property type="term" value="P:positive regulation of telomerase RNA localization to Cajal body"/>
    <property type="evidence" value="ECO:0007669"/>
    <property type="project" value="TreeGrafter"/>
</dbReference>
<keyword evidence="4" id="KW-0687">Ribonucleoprotein</keyword>
<reference evidence="6" key="3">
    <citation type="submission" date="2025-09" db="UniProtKB">
        <authorList>
            <consortium name="Ensembl"/>
        </authorList>
    </citation>
    <scope>IDENTIFICATION</scope>
</reference>
<dbReference type="PANTHER" id="PTHR13305:SF0">
    <property type="entry name" value="H_ACA RIBONUCLEOPROTEIN COMPLEX SUBUNIT 3"/>
    <property type="match status" value="1"/>
</dbReference>
<dbReference type="Proteomes" id="UP000694411">
    <property type="component" value="Chromosome 1"/>
</dbReference>
<dbReference type="AlphaFoldDB" id="A0A8D2GC26"/>
<evidence type="ECO:0000256" key="4">
    <source>
        <dbReference type="ARBA" id="ARBA00023274"/>
    </source>
</evidence>
<name>A0A8D2GC26_THEGE</name>
<keyword evidence="2" id="KW-0690">Ribosome biogenesis</keyword>
<dbReference type="GO" id="GO:0070034">
    <property type="term" value="F:telomerase RNA binding"/>
    <property type="evidence" value="ECO:0007669"/>
    <property type="project" value="TreeGrafter"/>
</dbReference>
<dbReference type="InterPro" id="IPR007264">
    <property type="entry name" value="H/ACA_rnp_Nop10"/>
</dbReference>
<evidence type="ECO:0000256" key="1">
    <source>
        <dbReference type="ARBA" id="ARBA00009462"/>
    </source>
</evidence>
<evidence type="ECO:0000313" key="7">
    <source>
        <dbReference type="Proteomes" id="UP000694411"/>
    </source>
</evidence>